<dbReference type="RefSeq" id="WP_193638684.1">
    <property type="nucleotide sequence ID" value="NZ_JADCSA010000011.1"/>
</dbReference>
<evidence type="ECO:0000313" key="1">
    <source>
        <dbReference type="EMBL" id="MBE7325359.1"/>
    </source>
</evidence>
<name>A0ABR9RUX0_9ACTN</name>
<evidence type="ECO:0000313" key="2">
    <source>
        <dbReference type="Proteomes" id="UP000756387"/>
    </source>
</evidence>
<gene>
    <name evidence="1" type="ORF">IEQ44_11905</name>
</gene>
<keyword evidence="2" id="KW-1185">Reference proteome</keyword>
<protein>
    <recommendedName>
        <fullName evidence="3">ESX-1 secretion-associated protein</fullName>
    </recommendedName>
</protein>
<accession>A0ABR9RUX0</accession>
<comment type="caution">
    <text evidence="1">The sequence shown here is derived from an EMBL/GenBank/DDBJ whole genome shotgun (WGS) entry which is preliminary data.</text>
</comment>
<reference evidence="1 2" key="1">
    <citation type="submission" date="2020-10" db="EMBL/GenBank/DDBJ databases">
        <title>Nocardioides sp. isolated from sludge.</title>
        <authorList>
            <person name="Zhang X."/>
        </authorList>
    </citation>
    <scope>NUCLEOTIDE SEQUENCE [LARGE SCALE GENOMIC DNA]</scope>
    <source>
        <strain evidence="1 2">Y6</strain>
    </source>
</reference>
<proteinExistence type="predicted"/>
<organism evidence="1 2">
    <name type="scientific">Nocardioides malaquae</name>
    <dbReference type="NCBI Taxonomy" id="2773426"/>
    <lineage>
        <taxon>Bacteria</taxon>
        <taxon>Bacillati</taxon>
        <taxon>Actinomycetota</taxon>
        <taxon>Actinomycetes</taxon>
        <taxon>Propionibacteriales</taxon>
        <taxon>Nocardioidaceae</taxon>
        <taxon>Nocardioides</taxon>
    </lineage>
</organism>
<dbReference type="EMBL" id="JADCSA010000011">
    <property type="protein sequence ID" value="MBE7325359.1"/>
    <property type="molecule type" value="Genomic_DNA"/>
</dbReference>
<sequence length="99" mass="10444">MILEVDGDRLRALAGAWEETGDSVSAHRTTIASVGSGGQDFGRLNQFLTPALLGFVHLATRAAERCGDTWQQGALAARDTANDIHLVDLEVARALGGGR</sequence>
<evidence type="ECO:0008006" key="3">
    <source>
        <dbReference type="Google" id="ProtNLM"/>
    </source>
</evidence>
<dbReference type="Proteomes" id="UP000756387">
    <property type="component" value="Unassembled WGS sequence"/>
</dbReference>